<gene>
    <name evidence="1" type="ordered locus">Zmob_0597</name>
</gene>
<dbReference type="CDD" id="cd09737">
    <property type="entry name" value="Csy3_I-F"/>
    <property type="match status" value="1"/>
</dbReference>
<name>A0A0H3FXH7_ZYMMA</name>
<dbReference type="eggNOG" id="ENOG502Z7PG">
    <property type="taxonomic scope" value="Bacteria"/>
</dbReference>
<dbReference type="KEGG" id="zmm:Zmob_0597"/>
<accession>A0A0H3FXH7</accession>
<evidence type="ECO:0000313" key="2">
    <source>
        <dbReference type="Proteomes" id="UP000001494"/>
    </source>
</evidence>
<evidence type="ECO:0000313" key="1">
    <source>
        <dbReference type="EMBL" id="AEH62441.1"/>
    </source>
</evidence>
<dbReference type="AlphaFoldDB" id="A0A0H3FXH7"/>
<organism evidence="1 2">
    <name type="scientific">Zymomonas mobilis subsp. mobilis (strain ATCC 10988 / DSM 424 / LMG 404 / NCIMB 8938 / NRRL B-806 / ZM1)</name>
    <dbReference type="NCBI Taxonomy" id="555217"/>
    <lineage>
        <taxon>Bacteria</taxon>
        <taxon>Pseudomonadati</taxon>
        <taxon>Pseudomonadota</taxon>
        <taxon>Alphaproteobacteria</taxon>
        <taxon>Sphingomonadales</taxon>
        <taxon>Zymomonadaceae</taxon>
        <taxon>Zymomonas</taxon>
    </lineage>
</organism>
<protein>
    <submittedName>
        <fullName evidence="1">CRISPR-associated protein, Csy3 family</fullName>
    </submittedName>
</protein>
<dbReference type="InterPro" id="IPR013399">
    <property type="entry name" value="CRISPR-assoc_prot_Csy3"/>
</dbReference>
<reference evidence="1 2" key="1">
    <citation type="journal article" date="2011" name="J. Bacteriol.">
        <title>Genome sequence of the ethanol-producing Zymomonas mobilis subsp. mobilis lectotype strain ATCC 10988.</title>
        <authorList>
            <person name="Pappas K.M."/>
            <person name="Kouvelis V.N."/>
            <person name="Saunders E."/>
            <person name="Brettin T.S."/>
            <person name="Bruce D."/>
            <person name="Detter C."/>
            <person name="Balakireva M."/>
            <person name="Han C.S."/>
            <person name="Savvakis G."/>
            <person name="Kyrpides N.C."/>
            <person name="Typas M.A."/>
        </authorList>
    </citation>
    <scope>NUCLEOTIDE SEQUENCE [LARGE SCALE GENOMIC DNA]</scope>
    <source>
        <strain evidence="2">ATCC 10988 / DSM 424 / CCUG 17860 / LMG 404 / NCIMB 8938 / NRRL B-806 / ZM1</strain>
    </source>
</reference>
<dbReference type="NCBIfam" id="TIGR02566">
    <property type="entry name" value="cas_Csy3"/>
    <property type="match status" value="1"/>
</dbReference>
<dbReference type="RefSeq" id="WP_014500606.1">
    <property type="nucleotide sequence ID" value="NC_017262.1"/>
</dbReference>
<dbReference type="OrthoDB" id="240864at2"/>
<dbReference type="Pfam" id="PF09615">
    <property type="entry name" value="Cas_Csy3"/>
    <property type="match status" value="1"/>
</dbReference>
<proteinExistence type="predicted"/>
<sequence length="347" mass="38241">MSEEKNLKTASVLSFERKLDPSDALFFSGNWSDKDDDTAWQPIHLREKSVRGTISNRIPSKTGDDPIKLKAAIEKPNLQTVDVATLPFDSDTLKVEFTLRVLGGVGEPAACNSMEYRSKLVATISHYIDTHGLDILGNRYAANLANGRFLWRNRLGADAISIQITRLSGEESTLVGIFDALAHPLRQFEEKSVSEELEALAKLITAGLAGQEHVLLRVKAFIRMGAGQEVFPSQELLLDKGKSTKSRFLYSVGQDEKAIAAIHSQKIGNALRTIDTWYPDAEINGPIAVEPYGSVTTQGVAYRQPKAKKDFYNLLDAWVLKDKEPAIEDQHFVIAVLVRGGVFGDAS</sequence>
<dbReference type="EMBL" id="CP002850">
    <property type="protein sequence ID" value="AEH62441.1"/>
    <property type="molecule type" value="Genomic_DNA"/>
</dbReference>
<dbReference type="Proteomes" id="UP000001494">
    <property type="component" value="Chromosome"/>
</dbReference>
<dbReference type="HOGENOM" id="CLU_063672_0_0_5"/>